<dbReference type="EMBL" id="RXIC02000019">
    <property type="protein sequence ID" value="KAB1225979.1"/>
    <property type="molecule type" value="Genomic_DNA"/>
</dbReference>
<proteinExistence type="predicted"/>
<name>A0A6A1WKZ5_9ROSI</name>
<dbReference type="Proteomes" id="UP000516437">
    <property type="component" value="Chromosome 1"/>
</dbReference>
<accession>A0A6A1WKZ5</accession>
<reference evidence="1 2" key="1">
    <citation type="journal article" date="2019" name="Plant Biotechnol. J.">
        <title>The red bayberry genome and genetic basis of sex determination.</title>
        <authorList>
            <person name="Jia H.M."/>
            <person name="Jia H.J."/>
            <person name="Cai Q.L."/>
            <person name="Wang Y."/>
            <person name="Zhao H.B."/>
            <person name="Yang W.F."/>
            <person name="Wang G.Y."/>
            <person name="Li Y.H."/>
            <person name="Zhan D.L."/>
            <person name="Shen Y.T."/>
            <person name="Niu Q.F."/>
            <person name="Chang L."/>
            <person name="Qiu J."/>
            <person name="Zhao L."/>
            <person name="Xie H.B."/>
            <person name="Fu W.Y."/>
            <person name="Jin J."/>
            <person name="Li X.W."/>
            <person name="Jiao Y."/>
            <person name="Zhou C.C."/>
            <person name="Tu T."/>
            <person name="Chai C.Y."/>
            <person name="Gao J.L."/>
            <person name="Fan L.J."/>
            <person name="van de Weg E."/>
            <person name="Wang J.Y."/>
            <person name="Gao Z.S."/>
        </authorList>
    </citation>
    <scope>NUCLEOTIDE SEQUENCE [LARGE SCALE GENOMIC DNA]</scope>
    <source>
        <tissue evidence="1">Leaves</tissue>
    </source>
</reference>
<keyword evidence="2" id="KW-1185">Reference proteome</keyword>
<protein>
    <submittedName>
        <fullName evidence="1">Uncharacterized protein</fullName>
    </submittedName>
</protein>
<dbReference type="AlphaFoldDB" id="A0A6A1WKZ5"/>
<organism evidence="1 2">
    <name type="scientific">Morella rubra</name>
    <name type="common">Chinese bayberry</name>
    <dbReference type="NCBI Taxonomy" id="262757"/>
    <lineage>
        <taxon>Eukaryota</taxon>
        <taxon>Viridiplantae</taxon>
        <taxon>Streptophyta</taxon>
        <taxon>Embryophyta</taxon>
        <taxon>Tracheophyta</taxon>
        <taxon>Spermatophyta</taxon>
        <taxon>Magnoliopsida</taxon>
        <taxon>eudicotyledons</taxon>
        <taxon>Gunneridae</taxon>
        <taxon>Pentapetalae</taxon>
        <taxon>rosids</taxon>
        <taxon>fabids</taxon>
        <taxon>Fagales</taxon>
        <taxon>Myricaceae</taxon>
        <taxon>Morella</taxon>
    </lineage>
</organism>
<comment type="caution">
    <text evidence="1">The sequence shown here is derived from an EMBL/GenBank/DDBJ whole genome shotgun (WGS) entry which is preliminary data.</text>
</comment>
<evidence type="ECO:0000313" key="2">
    <source>
        <dbReference type="Proteomes" id="UP000516437"/>
    </source>
</evidence>
<gene>
    <name evidence="1" type="ORF">CJ030_MR1G018398</name>
</gene>
<evidence type="ECO:0000313" key="1">
    <source>
        <dbReference type="EMBL" id="KAB1225979.1"/>
    </source>
</evidence>
<sequence>MLKKLRNPVLSPSLRTDLLGPVYAGQEIPTSWFSLLEDYVLDGIADSRRASQPGSAIVVGKISAFALVVREGRSPRHVEGTTAFNWERINVGLNICFWRTLR</sequence>